<proteinExistence type="inferred from homology"/>
<protein>
    <recommendedName>
        <fullName evidence="5">Glycosyltransferase</fullName>
    </recommendedName>
</protein>
<sequence>MTTMADHENGSPMAAGPHVVFLPFPLQGHVKPLFTLAQILADAQIHVTFVSSQNNYNSLLHLAESSAPAIRIIALQDGLPPSRPVRAGGSMNADLTEISFNVTRPLFREALDSLFKDPSLPPPTCVVADIGMYFAVTVAAEFGIPGILFEASCAIFSWLSCNIPKLLDNGIIPFKQESPDMDELVKCIPGFETLIRRRDLPDYLRVADEAFVKFFVAMWTVMKQEADSFIVNTSPVLEPEAIRQLGTVCREVYAVGPFHSTGSNRVKKKSFAQGGLREGDNTCIQWLHSKPSKSVLYVSFGSVNNMAPQEALEFWHGLMNSGSPFLWVIRTDLLTGQAGFDVSKIKEETGKESRGMIVEWCPQEEVLAHPAVGGFLSHCGWNSTIEAIVAGVPSIGWPQHIDQFLITRFVSQEWGVGIEMSEVVYDRVAIERAVRELMEKRKDDIGQNVARLSGLVRASIDAGGSAYNNLEKLIHDIKAMGGKCNSALLASH</sequence>
<dbReference type="InterPro" id="IPR002213">
    <property type="entry name" value="UDP_glucos_trans"/>
</dbReference>
<evidence type="ECO:0000313" key="3">
    <source>
        <dbReference type="EnsemblPlants" id="Kaladp0747s0013.1.v1.1"/>
    </source>
</evidence>
<evidence type="ECO:0000313" key="4">
    <source>
        <dbReference type="Proteomes" id="UP000594263"/>
    </source>
</evidence>
<comment type="similarity">
    <text evidence="1">Belongs to the UDP-glycosyltransferase family.</text>
</comment>
<dbReference type="Proteomes" id="UP000594263">
    <property type="component" value="Unplaced"/>
</dbReference>
<dbReference type="FunFam" id="3.40.50.2000:FF:000060">
    <property type="entry name" value="Glycosyltransferase"/>
    <property type="match status" value="1"/>
</dbReference>
<dbReference type="EnsemblPlants" id="Kaladp0747s0013.1.v1.1">
    <property type="protein sequence ID" value="Kaladp0747s0013.1.v1.1"/>
    <property type="gene ID" value="Kaladp0747s0013.v1.1"/>
</dbReference>
<name>A0A7N1A702_KALFE</name>
<dbReference type="Pfam" id="PF00201">
    <property type="entry name" value="UDPGT"/>
    <property type="match status" value="1"/>
</dbReference>
<dbReference type="PANTHER" id="PTHR11926">
    <property type="entry name" value="GLUCOSYL/GLUCURONOSYL TRANSFERASES"/>
    <property type="match status" value="1"/>
</dbReference>
<dbReference type="PANTHER" id="PTHR11926:SF1392">
    <property type="entry name" value="GLYCOSYLTRANSFERASE"/>
    <property type="match status" value="1"/>
</dbReference>
<dbReference type="CDD" id="cd03784">
    <property type="entry name" value="GT1_Gtf-like"/>
    <property type="match status" value="1"/>
</dbReference>
<accession>A0A7N1A702</accession>
<dbReference type="GO" id="GO:0080043">
    <property type="term" value="F:quercetin 3-O-glucosyltransferase activity"/>
    <property type="evidence" value="ECO:0007669"/>
    <property type="project" value="TreeGrafter"/>
</dbReference>
<dbReference type="GO" id="GO:0080044">
    <property type="term" value="F:quercetin 7-O-glucosyltransferase activity"/>
    <property type="evidence" value="ECO:0007669"/>
    <property type="project" value="TreeGrafter"/>
</dbReference>
<organism evidence="3 4">
    <name type="scientific">Kalanchoe fedtschenkoi</name>
    <name type="common">Lavender scallops</name>
    <name type="synonym">South American air plant</name>
    <dbReference type="NCBI Taxonomy" id="63787"/>
    <lineage>
        <taxon>Eukaryota</taxon>
        <taxon>Viridiplantae</taxon>
        <taxon>Streptophyta</taxon>
        <taxon>Embryophyta</taxon>
        <taxon>Tracheophyta</taxon>
        <taxon>Spermatophyta</taxon>
        <taxon>Magnoliopsida</taxon>
        <taxon>eudicotyledons</taxon>
        <taxon>Gunneridae</taxon>
        <taxon>Pentapetalae</taxon>
        <taxon>Saxifragales</taxon>
        <taxon>Crassulaceae</taxon>
        <taxon>Kalanchoe</taxon>
    </lineage>
</organism>
<dbReference type="Gene3D" id="3.40.50.2000">
    <property type="entry name" value="Glycogen Phosphorylase B"/>
    <property type="match status" value="2"/>
</dbReference>
<keyword evidence="4" id="KW-1185">Reference proteome</keyword>
<keyword evidence="2" id="KW-0808">Transferase</keyword>
<dbReference type="Gramene" id="Kaladp0747s0013.1.v1.1">
    <property type="protein sequence ID" value="Kaladp0747s0013.1.v1.1"/>
    <property type="gene ID" value="Kaladp0747s0013.v1.1"/>
</dbReference>
<evidence type="ECO:0000256" key="1">
    <source>
        <dbReference type="ARBA" id="ARBA00009995"/>
    </source>
</evidence>
<reference evidence="3" key="1">
    <citation type="submission" date="2021-01" db="UniProtKB">
        <authorList>
            <consortium name="EnsemblPlants"/>
        </authorList>
    </citation>
    <scope>IDENTIFICATION</scope>
</reference>
<dbReference type="SUPFAM" id="SSF53756">
    <property type="entry name" value="UDP-Glycosyltransferase/glycogen phosphorylase"/>
    <property type="match status" value="1"/>
</dbReference>
<evidence type="ECO:0008006" key="5">
    <source>
        <dbReference type="Google" id="ProtNLM"/>
    </source>
</evidence>
<dbReference type="OMA" id="LDSHEDQ"/>
<evidence type="ECO:0000256" key="2">
    <source>
        <dbReference type="ARBA" id="ARBA00022679"/>
    </source>
</evidence>
<dbReference type="AlphaFoldDB" id="A0A7N1A702"/>